<dbReference type="OrthoDB" id="3599817at2759"/>
<feature type="compositionally biased region" description="Basic residues" evidence="1">
    <location>
        <begin position="323"/>
        <end position="334"/>
    </location>
</feature>
<feature type="compositionally biased region" description="Low complexity" evidence="1">
    <location>
        <begin position="306"/>
        <end position="316"/>
    </location>
</feature>
<feature type="compositionally biased region" description="Pro residues" evidence="1">
    <location>
        <begin position="407"/>
        <end position="416"/>
    </location>
</feature>
<feature type="region of interest" description="Disordered" evidence="1">
    <location>
        <begin position="443"/>
        <end position="470"/>
    </location>
</feature>
<evidence type="ECO:0000313" key="2">
    <source>
        <dbReference type="EMBL" id="KAG4424961.1"/>
    </source>
</evidence>
<reference evidence="2" key="1">
    <citation type="submission" date="2021-02" db="EMBL/GenBank/DDBJ databases">
        <title>Genome sequence Cadophora malorum strain M34.</title>
        <authorList>
            <person name="Stefanovic E."/>
            <person name="Vu D."/>
            <person name="Scully C."/>
            <person name="Dijksterhuis J."/>
            <person name="Roader J."/>
            <person name="Houbraken J."/>
        </authorList>
    </citation>
    <scope>NUCLEOTIDE SEQUENCE</scope>
    <source>
        <strain evidence="2">M34</strain>
    </source>
</reference>
<protein>
    <submittedName>
        <fullName evidence="2">Uncharacterized protein</fullName>
    </submittedName>
</protein>
<dbReference type="Proteomes" id="UP000664132">
    <property type="component" value="Unassembled WGS sequence"/>
</dbReference>
<feature type="region of interest" description="Disordered" evidence="1">
    <location>
        <begin position="186"/>
        <end position="361"/>
    </location>
</feature>
<evidence type="ECO:0000313" key="3">
    <source>
        <dbReference type="Proteomes" id="UP000664132"/>
    </source>
</evidence>
<proteinExistence type="predicted"/>
<keyword evidence="3" id="KW-1185">Reference proteome</keyword>
<evidence type="ECO:0000256" key="1">
    <source>
        <dbReference type="SAM" id="MobiDB-lite"/>
    </source>
</evidence>
<dbReference type="AlphaFoldDB" id="A0A8H7WHD8"/>
<comment type="caution">
    <text evidence="2">The sequence shown here is derived from an EMBL/GenBank/DDBJ whole genome shotgun (WGS) entry which is preliminary data.</text>
</comment>
<feature type="compositionally biased region" description="Polar residues" evidence="1">
    <location>
        <begin position="448"/>
        <end position="461"/>
    </location>
</feature>
<dbReference type="EMBL" id="JAFJYH010000015">
    <property type="protein sequence ID" value="KAG4424961.1"/>
    <property type="molecule type" value="Genomic_DNA"/>
</dbReference>
<sequence length="718" mass="77901">MSNSTTTHSVVGGARWVAKAPKSKFKKPASRQYTISEMKVLLAPCTRNWADEEDEEVEAIDMVTAKAQPFSYADAVKPIRDRAEVRKPVPEPVAAELTPAEAAACATKSKGKGKEVVKPVAAATQIGESVKALEQTICAPKEPTVQVNMSSTGPKPNAWVSGAWRRPEQVRDDALKTIAEAQKQALDFNSPVEAQVASQKSKPNKRPRRFPVSEQTTPEPQVIEPVTIPAPTPVLVDSIRPTKPNPWTNGPKKQGKAAPVNEVAGATAEVPKPLKAPEARSMPVARSQKSDRESWRQPAGWSKPNSASVSAADPTDSAPPAPKNKKRWSKKQRKAKAEANTTKSQTTPAAEQPVLKDAPIEPSVFSKAVSVTAISKPVTAEILQAEMMTPLSPPVQTAKEEVVVRLPPSPPQPVTPATPENKSAVATRRKAVSSVVPVIPRSFDCSKARTSPQSEPQPKSLETSTGTEEGSTIIVADSACSPYRSRASSIITEDTVIITDSSQSLPRRPTFMRGDSEIQDHEQWACPLNGPYISPRCMENPESNNSIPSNLSPTAKPFVPRRQTEQHVHTLDTSARCSHGNGRTLPDPSSSLLQLSPNGIEVVHPNRPALNLTIPPQEPFPPHSQQYFAPTEIYQPHPLPPRPKQYLSPPMTRAPALPTRAPTPTPEILDSLIHECNRLDIILMQDDLVREAEARVARLALRGLYPDGTKRDTLQVEA</sequence>
<name>A0A8H7WHD8_9HELO</name>
<feature type="compositionally biased region" description="Polar residues" evidence="1">
    <location>
        <begin position="339"/>
        <end position="349"/>
    </location>
</feature>
<gene>
    <name evidence="2" type="ORF">IFR04_001932</name>
</gene>
<accession>A0A8H7WHD8</accession>
<organism evidence="2 3">
    <name type="scientific">Cadophora malorum</name>
    <dbReference type="NCBI Taxonomy" id="108018"/>
    <lineage>
        <taxon>Eukaryota</taxon>
        <taxon>Fungi</taxon>
        <taxon>Dikarya</taxon>
        <taxon>Ascomycota</taxon>
        <taxon>Pezizomycotina</taxon>
        <taxon>Leotiomycetes</taxon>
        <taxon>Helotiales</taxon>
        <taxon>Ploettnerulaceae</taxon>
        <taxon>Cadophora</taxon>
    </lineage>
</organism>
<feature type="region of interest" description="Disordered" evidence="1">
    <location>
        <begin position="406"/>
        <end position="431"/>
    </location>
</feature>